<dbReference type="Proteomes" id="UP001257627">
    <property type="component" value="Unassembled WGS sequence"/>
</dbReference>
<accession>A0ABU3UI13</accession>
<dbReference type="InterPro" id="IPR036388">
    <property type="entry name" value="WH-like_DNA-bd_sf"/>
</dbReference>
<reference evidence="2 3" key="1">
    <citation type="submission" date="2023-02" db="EMBL/GenBank/DDBJ databases">
        <authorList>
            <person name="Maleckis M."/>
        </authorList>
    </citation>
    <scope>NUCLEOTIDE SEQUENCE [LARGE SCALE GENOMIC DNA]</scope>
    <source>
        <strain evidence="2 3">P8-A2</strain>
    </source>
</reference>
<proteinExistence type="predicted"/>
<feature type="region of interest" description="Disordered" evidence="1">
    <location>
        <begin position="123"/>
        <end position="151"/>
    </location>
</feature>
<dbReference type="EMBL" id="JARAKF010000001">
    <property type="protein sequence ID" value="MDU8993555.1"/>
    <property type="molecule type" value="Genomic_DNA"/>
</dbReference>
<evidence type="ECO:0000256" key="1">
    <source>
        <dbReference type="SAM" id="MobiDB-lite"/>
    </source>
</evidence>
<evidence type="ECO:0008006" key="4">
    <source>
        <dbReference type="Google" id="ProtNLM"/>
    </source>
</evidence>
<dbReference type="RefSeq" id="WP_266943619.1">
    <property type="nucleotide sequence ID" value="NZ_CP107955.1"/>
</dbReference>
<dbReference type="SUPFAM" id="SSF46785">
    <property type="entry name" value="Winged helix' DNA-binding domain"/>
    <property type="match status" value="1"/>
</dbReference>
<keyword evidence="3" id="KW-1185">Reference proteome</keyword>
<comment type="caution">
    <text evidence="2">The sequence shown here is derived from an EMBL/GenBank/DDBJ whole genome shotgun (WGS) entry which is preliminary data.</text>
</comment>
<evidence type="ECO:0000313" key="3">
    <source>
        <dbReference type="Proteomes" id="UP001257627"/>
    </source>
</evidence>
<sequence length="151" mass="15898">MLVVLSTRGATKLVALAEPLQVAPSTAMRMVDRLIAAGLLTDAADSPHANAPAPNLSSSPTRAAGYDPDANVQFVNLWRRSRTKEQTAMITAKARSLGEPPLGLVGWWAGVMAMRCRAAVPGCGAARSPPRCGARRDHRSMSPARSGGRGR</sequence>
<organism evidence="2 3">
    <name type="scientific">Streptomyces mirabilis</name>
    <dbReference type="NCBI Taxonomy" id="68239"/>
    <lineage>
        <taxon>Bacteria</taxon>
        <taxon>Bacillati</taxon>
        <taxon>Actinomycetota</taxon>
        <taxon>Actinomycetes</taxon>
        <taxon>Kitasatosporales</taxon>
        <taxon>Streptomycetaceae</taxon>
        <taxon>Streptomyces</taxon>
    </lineage>
</organism>
<gene>
    <name evidence="2" type="ORF">PU648_14685</name>
</gene>
<evidence type="ECO:0000313" key="2">
    <source>
        <dbReference type="EMBL" id="MDU8993555.1"/>
    </source>
</evidence>
<dbReference type="InterPro" id="IPR036390">
    <property type="entry name" value="WH_DNA-bd_sf"/>
</dbReference>
<protein>
    <recommendedName>
        <fullName evidence="4">MarR family protein</fullName>
    </recommendedName>
</protein>
<dbReference type="Gene3D" id="1.10.10.10">
    <property type="entry name" value="Winged helix-like DNA-binding domain superfamily/Winged helix DNA-binding domain"/>
    <property type="match status" value="1"/>
</dbReference>
<name>A0ABU3UI13_9ACTN</name>